<dbReference type="KEGG" id="gni:GNIT_1541"/>
<dbReference type="PANTHER" id="PTHR30468">
    <property type="entry name" value="ALPHA-KETOGLUTARATE-DEPENDENT SULFONATE DIOXYGENASE"/>
    <property type="match status" value="1"/>
</dbReference>
<dbReference type="HOGENOM" id="CLU_036005_2_1_6"/>
<dbReference type="GO" id="GO:0006790">
    <property type="term" value="P:sulfur compound metabolic process"/>
    <property type="evidence" value="ECO:0007669"/>
    <property type="project" value="TreeGrafter"/>
</dbReference>
<evidence type="ECO:0000256" key="4">
    <source>
        <dbReference type="ARBA" id="ARBA00023002"/>
    </source>
</evidence>
<keyword evidence="4" id="KW-0560">Oxidoreductase</keyword>
<dbReference type="Proteomes" id="UP000009282">
    <property type="component" value="Chromosome"/>
</dbReference>
<evidence type="ECO:0000313" key="8">
    <source>
        <dbReference type="Proteomes" id="UP000009282"/>
    </source>
</evidence>
<dbReference type="GO" id="GO:0046872">
    <property type="term" value="F:metal ion binding"/>
    <property type="evidence" value="ECO:0007669"/>
    <property type="project" value="UniProtKB-KW"/>
</dbReference>
<evidence type="ECO:0000256" key="3">
    <source>
        <dbReference type="ARBA" id="ARBA00022964"/>
    </source>
</evidence>
<dbReference type="SUPFAM" id="SSF51197">
    <property type="entry name" value="Clavaminate synthase-like"/>
    <property type="match status" value="1"/>
</dbReference>
<keyword evidence="8" id="KW-1185">Reference proteome</keyword>
<dbReference type="AlphaFoldDB" id="G4QGM2"/>
<evidence type="ECO:0000256" key="2">
    <source>
        <dbReference type="ARBA" id="ARBA00022723"/>
    </source>
</evidence>
<evidence type="ECO:0000256" key="1">
    <source>
        <dbReference type="ARBA" id="ARBA00005896"/>
    </source>
</evidence>
<dbReference type="InterPro" id="IPR042098">
    <property type="entry name" value="TauD-like_sf"/>
</dbReference>
<dbReference type="InterPro" id="IPR003819">
    <property type="entry name" value="TauD/TfdA-like"/>
</dbReference>
<evidence type="ECO:0000256" key="5">
    <source>
        <dbReference type="ARBA" id="ARBA00023004"/>
    </source>
</evidence>
<dbReference type="Gene3D" id="3.60.130.10">
    <property type="entry name" value="Clavaminate synthase-like"/>
    <property type="match status" value="1"/>
</dbReference>
<dbReference type="eggNOG" id="COG2175">
    <property type="taxonomic scope" value="Bacteria"/>
</dbReference>
<dbReference type="OrthoDB" id="581608at2"/>
<dbReference type="Pfam" id="PF02668">
    <property type="entry name" value="TauD"/>
    <property type="match status" value="1"/>
</dbReference>
<dbReference type="InterPro" id="IPR051323">
    <property type="entry name" value="AtsK-like"/>
</dbReference>
<dbReference type="EMBL" id="CP003060">
    <property type="protein sequence ID" value="AEP29659.1"/>
    <property type="molecule type" value="Genomic_DNA"/>
</dbReference>
<accession>G4QGM2</accession>
<dbReference type="GO" id="GO:0005737">
    <property type="term" value="C:cytoplasm"/>
    <property type="evidence" value="ECO:0007669"/>
    <property type="project" value="TreeGrafter"/>
</dbReference>
<comment type="similarity">
    <text evidence="1">Belongs to the TfdA dioxygenase family.</text>
</comment>
<gene>
    <name evidence="7" type="primary">tauD</name>
    <name evidence="7" type="ordered locus">GNIT_1541</name>
</gene>
<organism evidence="7 8">
    <name type="scientific">Glaciecola nitratireducens (strain JCM 12485 / KCTC 12276 / FR1064)</name>
    <dbReference type="NCBI Taxonomy" id="1085623"/>
    <lineage>
        <taxon>Bacteria</taxon>
        <taxon>Pseudomonadati</taxon>
        <taxon>Pseudomonadota</taxon>
        <taxon>Gammaproteobacteria</taxon>
        <taxon>Alteromonadales</taxon>
        <taxon>Alteromonadaceae</taxon>
        <taxon>Brumicola</taxon>
    </lineage>
</organism>
<keyword evidence="5" id="KW-0408">Iron</keyword>
<protein>
    <submittedName>
        <fullName evidence="7">Alpha-ketoglutarate-dependent taurine dioxygenase</fullName>
    </submittedName>
</protein>
<keyword evidence="2" id="KW-0479">Metal-binding</keyword>
<evidence type="ECO:0000259" key="6">
    <source>
        <dbReference type="Pfam" id="PF02668"/>
    </source>
</evidence>
<reference evidence="7 8" key="1">
    <citation type="journal article" date="2011" name="J. Bacteriol.">
        <title>Complete genome sequence of seawater bacterium Glaciecola nitratireducens FR1064T.</title>
        <authorList>
            <person name="Bian F."/>
            <person name="Qin Q.L."/>
            <person name="Xie B.B."/>
            <person name="Shu Y.L."/>
            <person name="Zhang X.Y."/>
            <person name="Yu Y."/>
            <person name="Chen B."/>
            <person name="Chen X.L."/>
            <person name="Zhou B.C."/>
            <person name="Zhang Y.Z."/>
        </authorList>
    </citation>
    <scope>NUCLEOTIDE SEQUENCE [LARGE SCALE GENOMIC DNA]</scope>
    <source>
        <strain evidence="8">JCM 12485 / KCTC 12276 / FR1064</strain>
    </source>
</reference>
<sequence>MAIQITPSGQACGAEIIGIDLSKPLSDDEVLQIKKAWSEHHVLSFPDQDMSDDDLENFTQNFGCLDSDPFFCPIEGRRYIAAIARYADETTPIFAESWHSDWSFKAVPPIGTCLFGITIPPHGGDTLFANQHLAYESMPDSLRQKISDLTAIHSAKLAYSPEGLYGNPDPELKSAMQPIISSRARATQTHPLLITHPDNHRQAVYGCIGYTIGIEGMQQAEAEALLMELHHWQTREQNVYRHKWHKNTLVMWDNRSVLHCATGGFEGHARLLHRTTIWPNSASSSQ</sequence>
<dbReference type="GO" id="GO:0000908">
    <property type="term" value="F:taurine dioxygenase activity"/>
    <property type="evidence" value="ECO:0007669"/>
    <property type="project" value="TreeGrafter"/>
</dbReference>
<dbReference type="RefSeq" id="WP_014108533.1">
    <property type="nucleotide sequence ID" value="NC_016041.1"/>
</dbReference>
<keyword evidence="3 7" id="KW-0223">Dioxygenase</keyword>
<dbReference type="STRING" id="1085623.GNIT_1541"/>
<evidence type="ECO:0000313" key="7">
    <source>
        <dbReference type="EMBL" id="AEP29659.1"/>
    </source>
</evidence>
<feature type="domain" description="TauD/TfdA-like" evidence="6">
    <location>
        <begin position="5"/>
        <end position="276"/>
    </location>
</feature>
<proteinExistence type="inferred from homology"/>
<name>G4QGM2_GLANF</name>
<dbReference type="PANTHER" id="PTHR30468:SF1">
    <property type="entry name" value="ALPHA-KETOGLUTARATE-DEPENDENT SULFONATE DIOXYGENASE"/>
    <property type="match status" value="1"/>
</dbReference>